<dbReference type="AlphaFoldDB" id="A0A239L206"/>
<comment type="similarity">
    <text evidence="1 2">Belongs to the phD/YefM antitoxin family.</text>
</comment>
<evidence type="ECO:0000256" key="1">
    <source>
        <dbReference type="ARBA" id="ARBA00009981"/>
    </source>
</evidence>
<dbReference type="Gene3D" id="6.10.250.330">
    <property type="match status" value="1"/>
</dbReference>
<dbReference type="Proteomes" id="UP000198393">
    <property type="component" value="Unassembled WGS sequence"/>
</dbReference>
<evidence type="ECO:0000313" key="3">
    <source>
        <dbReference type="EMBL" id="SNT23873.1"/>
    </source>
</evidence>
<comment type="function">
    <text evidence="2">Antitoxin component of a type II toxin-antitoxin (TA) system.</text>
</comment>
<organism evidence="3 4">
    <name type="scientific">Ekhidna lutea</name>
    <dbReference type="NCBI Taxonomy" id="447679"/>
    <lineage>
        <taxon>Bacteria</taxon>
        <taxon>Pseudomonadati</taxon>
        <taxon>Bacteroidota</taxon>
        <taxon>Cytophagia</taxon>
        <taxon>Cytophagales</taxon>
        <taxon>Reichenbachiellaceae</taxon>
        <taxon>Ekhidna</taxon>
    </lineage>
</organism>
<accession>A0A239L206</accession>
<dbReference type="Pfam" id="PF02604">
    <property type="entry name" value="PhdYeFM_antitox"/>
    <property type="match status" value="1"/>
</dbReference>
<evidence type="ECO:0000313" key="4">
    <source>
        <dbReference type="Proteomes" id="UP000198393"/>
    </source>
</evidence>
<evidence type="ECO:0000256" key="2">
    <source>
        <dbReference type="RuleBase" id="RU362080"/>
    </source>
</evidence>
<dbReference type="PANTHER" id="PTHR33713">
    <property type="entry name" value="ANTITOXIN YAFN-RELATED"/>
    <property type="match status" value="1"/>
</dbReference>
<dbReference type="InterPro" id="IPR051405">
    <property type="entry name" value="phD/YefM_antitoxin"/>
</dbReference>
<dbReference type="OrthoDB" id="1524837at2"/>
<proteinExistence type="inferred from homology"/>
<dbReference type="NCBIfam" id="TIGR01552">
    <property type="entry name" value="phd_fam"/>
    <property type="match status" value="1"/>
</dbReference>
<dbReference type="Gene3D" id="3.40.1620.10">
    <property type="entry name" value="YefM-like domain"/>
    <property type="match status" value="1"/>
</dbReference>
<sequence length="83" mass="9437">MDITTYSNFRQNLKSFMDKVVKSRAPLFVTRANGEDAVVLSKEEYDGIQDTLHLLSSPKNAQRLKESIEEFERGGGETKELID</sequence>
<dbReference type="RefSeq" id="WP_089357580.1">
    <property type="nucleotide sequence ID" value="NZ_FZPD01000005.1"/>
</dbReference>
<keyword evidence="4" id="KW-1185">Reference proteome</keyword>
<dbReference type="InterPro" id="IPR006442">
    <property type="entry name" value="Antitoxin_Phd/YefM"/>
</dbReference>
<dbReference type="EMBL" id="FZPD01000005">
    <property type="protein sequence ID" value="SNT23873.1"/>
    <property type="molecule type" value="Genomic_DNA"/>
</dbReference>
<dbReference type="SUPFAM" id="SSF143120">
    <property type="entry name" value="YefM-like"/>
    <property type="match status" value="1"/>
</dbReference>
<dbReference type="PANTHER" id="PTHR33713:SF6">
    <property type="entry name" value="ANTITOXIN YEFM"/>
    <property type="match status" value="1"/>
</dbReference>
<reference evidence="3 4" key="1">
    <citation type="submission" date="2017-06" db="EMBL/GenBank/DDBJ databases">
        <authorList>
            <person name="Kim H.J."/>
            <person name="Triplett B.A."/>
        </authorList>
    </citation>
    <scope>NUCLEOTIDE SEQUENCE [LARGE SCALE GENOMIC DNA]</scope>
    <source>
        <strain evidence="3 4">DSM 19307</strain>
    </source>
</reference>
<name>A0A239L206_EKHLU</name>
<gene>
    <name evidence="3" type="ORF">SAMN05421640_2878</name>
</gene>
<protein>
    <recommendedName>
        <fullName evidence="2">Antitoxin</fullName>
    </recommendedName>
</protein>
<dbReference type="InterPro" id="IPR036165">
    <property type="entry name" value="YefM-like_sf"/>
</dbReference>